<dbReference type="SUPFAM" id="SSF51735">
    <property type="entry name" value="NAD(P)-binding Rossmann-fold domains"/>
    <property type="match status" value="1"/>
</dbReference>
<dbReference type="Ensembl" id="ENSPMGT00000028601.1">
    <property type="protein sequence ID" value="ENSPMGP00000026850.1"/>
    <property type="gene ID" value="ENSPMGG00000021672.1"/>
</dbReference>
<keyword evidence="2" id="KW-1185">Reference proteome</keyword>
<dbReference type="Gene3D" id="3.40.50.720">
    <property type="entry name" value="NAD(P)-binding Rossmann-like Domain"/>
    <property type="match status" value="1"/>
</dbReference>
<dbReference type="PANTHER" id="PTHR43544">
    <property type="entry name" value="SHORT-CHAIN DEHYDROGENASE/REDUCTASE"/>
    <property type="match status" value="1"/>
</dbReference>
<dbReference type="AlphaFoldDB" id="A0A3B4BD76"/>
<dbReference type="InterPro" id="IPR051468">
    <property type="entry name" value="Fungal_SecMetab_SDRs"/>
</dbReference>
<accession>A0A3B4BD76</accession>
<dbReference type="STRING" id="409849.ENSPMGP00000026850"/>
<dbReference type="PANTHER" id="PTHR43544:SF33">
    <property type="entry name" value="C-FACTOR"/>
    <property type="match status" value="1"/>
</dbReference>
<protein>
    <submittedName>
        <fullName evidence="1">Uncharacterized protein</fullName>
    </submittedName>
</protein>
<dbReference type="InterPro" id="IPR036291">
    <property type="entry name" value="NAD(P)-bd_dom_sf"/>
</dbReference>
<reference evidence="1" key="1">
    <citation type="submission" date="2025-08" db="UniProtKB">
        <authorList>
            <consortium name="Ensembl"/>
        </authorList>
    </citation>
    <scope>IDENTIFICATION</scope>
</reference>
<dbReference type="GO" id="GO:0005737">
    <property type="term" value="C:cytoplasm"/>
    <property type="evidence" value="ECO:0007669"/>
    <property type="project" value="TreeGrafter"/>
</dbReference>
<evidence type="ECO:0000313" key="1">
    <source>
        <dbReference type="Ensembl" id="ENSPMGP00000026850.1"/>
    </source>
</evidence>
<dbReference type="InterPro" id="IPR002347">
    <property type="entry name" value="SDR_fam"/>
</dbReference>
<sequence length="101" mass="11337">MSSIIGSIENIQAIQKYLTAVPYRISKAALNMLNVCAAFEFQKEEILFTVLHPGWVRTDMGTADAPIDREESIQGVLQVINSMSEKHHGLLTDYKGQTINW</sequence>
<dbReference type="Proteomes" id="UP000261520">
    <property type="component" value="Unplaced"/>
</dbReference>
<proteinExistence type="predicted"/>
<organism evidence="1 2">
    <name type="scientific">Periophthalmus magnuspinnatus</name>
    <dbReference type="NCBI Taxonomy" id="409849"/>
    <lineage>
        <taxon>Eukaryota</taxon>
        <taxon>Metazoa</taxon>
        <taxon>Chordata</taxon>
        <taxon>Craniata</taxon>
        <taxon>Vertebrata</taxon>
        <taxon>Euteleostomi</taxon>
        <taxon>Actinopterygii</taxon>
        <taxon>Neopterygii</taxon>
        <taxon>Teleostei</taxon>
        <taxon>Neoteleostei</taxon>
        <taxon>Acanthomorphata</taxon>
        <taxon>Gobiaria</taxon>
        <taxon>Gobiiformes</taxon>
        <taxon>Gobioidei</taxon>
        <taxon>Gobiidae</taxon>
        <taxon>Oxudercinae</taxon>
        <taxon>Periophthalmus</taxon>
    </lineage>
</organism>
<dbReference type="Pfam" id="PF00106">
    <property type="entry name" value="adh_short"/>
    <property type="match status" value="1"/>
</dbReference>
<evidence type="ECO:0000313" key="2">
    <source>
        <dbReference type="Proteomes" id="UP000261520"/>
    </source>
</evidence>
<dbReference type="GO" id="GO:0016491">
    <property type="term" value="F:oxidoreductase activity"/>
    <property type="evidence" value="ECO:0007669"/>
    <property type="project" value="TreeGrafter"/>
</dbReference>
<name>A0A3B4BD76_9GOBI</name>
<reference evidence="1" key="2">
    <citation type="submission" date="2025-09" db="UniProtKB">
        <authorList>
            <consortium name="Ensembl"/>
        </authorList>
    </citation>
    <scope>IDENTIFICATION</scope>
</reference>